<evidence type="ECO:0000313" key="3">
    <source>
        <dbReference type="EMBL" id="GAA4137834.1"/>
    </source>
</evidence>
<keyword evidence="1" id="KW-0560">Oxidoreductase</keyword>
<gene>
    <name evidence="3" type="ORF">GCM10022416_22670</name>
</gene>
<sequence length="356" mass="38393">MTSTADEIDTGAAGGRGVMRDRLFGPTGLRVSELFLGAMAFAGPDEADEMIGLYADAGGNVIDTASAYGDSEEVLGRLLGHRRDRFVLATKFTLTRDARDPNAGGGHRKNLTRSLEASLRRLRTDYIDLFWVHAWDEHTPIEETMRALDDAVRAGKVLYVGASNLPAWLVSRANTLAEWRDWTPFAGIQVPYSLLKRDIERELLPMAEAYGMSVATYGALAHGVLSGKYTGRAPSGGRLDPASLTERDHKAARAVRQVAEELGVTASQVAIAWVRTRSPAVHPIIGARDAAQLRDDLGALGVTLPADAVARLDAAVEFDPGYPTDLNTGPRPWIFGDRGPLLDGRAHREGGARRGG</sequence>
<feature type="domain" description="NADP-dependent oxidoreductase" evidence="2">
    <location>
        <begin position="34"/>
        <end position="316"/>
    </location>
</feature>
<dbReference type="PRINTS" id="PR00069">
    <property type="entry name" value="ALDKETRDTASE"/>
</dbReference>
<protein>
    <submittedName>
        <fullName evidence="3">Aldo/keto reductase</fullName>
    </submittedName>
</protein>
<organism evidence="3 4">
    <name type="scientific">Actinomadura keratinilytica</name>
    <dbReference type="NCBI Taxonomy" id="547461"/>
    <lineage>
        <taxon>Bacteria</taxon>
        <taxon>Bacillati</taxon>
        <taxon>Actinomycetota</taxon>
        <taxon>Actinomycetes</taxon>
        <taxon>Streptosporangiales</taxon>
        <taxon>Thermomonosporaceae</taxon>
        <taxon>Actinomadura</taxon>
    </lineage>
</organism>
<dbReference type="InterPro" id="IPR023210">
    <property type="entry name" value="NADP_OxRdtase_dom"/>
</dbReference>
<dbReference type="PANTHER" id="PTHR43364:SF4">
    <property type="entry name" value="NAD(P)-LINKED OXIDOREDUCTASE SUPERFAMILY PROTEIN"/>
    <property type="match status" value="1"/>
</dbReference>
<proteinExistence type="predicted"/>
<comment type="caution">
    <text evidence="3">The sequence shown here is derived from an EMBL/GenBank/DDBJ whole genome shotgun (WGS) entry which is preliminary data.</text>
</comment>
<dbReference type="InterPro" id="IPR020471">
    <property type="entry name" value="AKR"/>
</dbReference>
<dbReference type="PANTHER" id="PTHR43364">
    <property type="entry name" value="NADH-SPECIFIC METHYLGLYOXAL REDUCTASE-RELATED"/>
    <property type="match status" value="1"/>
</dbReference>
<dbReference type="SUPFAM" id="SSF51430">
    <property type="entry name" value="NAD(P)-linked oxidoreductase"/>
    <property type="match status" value="1"/>
</dbReference>
<dbReference type="Pfam" id="PF00248">
    <property type="entry name" value="Aldo_ket_red"/>
    <property type="match status" value="1"/>
</dbReference>
<dbReference type="CDD" id="cd19080">
    <property type="entry name" value="AKR_AKR9A_9B"/>
    <property type="match status" value="1"/>
</dbReference>
<accession>A0ABP7YL74</accession>
<evidence type="ECO:0000256" key="1">
    <source>
        <dbReference type="ARBA" id="ARBA00023002"/>
    </source>
</evidence>
<dbReference type="Proteomes" id="UP001500266">
    <property type="component" value="Unassembled WGS sequence"/>
</dbReference>
<evidence type="ECO:0000313" key="4">
    <source>
        <dbReference type="Proteomes" id="UP001500266"/>
    </source>
</evidence>
<keyword evidence="4" id="KW-1185">Reference proteome</keyword>
<dbReference type="InterPro" id="IPR050523">
    <property type="entry name" value="AKR_Detox_Biosynth"/>
</dbReference>
<name>A0ABP7YL74_9ACTN</name>
<reference evidence="4" key="1">
    <citation type="journal article" date="2019" name="Int. J. Syst. Evol. Microbiol.">
        <title>The Global Catalogue of Microorganisms (GCM) 10K type strain sequencing project: providing services to taxonomists for standard genome sequencing and annotation.</title>
        <authorList>
            <consortium name="The Broad Institute Genomics Platform"/>
            <consortium name="The Broad Institute Genome Sequencing Center for Infectious Disease"/>
            <person name="Wu L."/>
            <person name="Ma J."/>
        </authorList>
    </citation>
    <scope>NUCLEOTIDE SEQUENCE [LARGE SCALE GENOMIC DNA]</scope>
    <source>
        <strain evidence="4">JCM 17316</strain>
    </source>
</reference>
<evidence type="ECO:0000259" key="2">
    <source>
        <dbReference type="Pfam" id="PF00248"/>
    </source>
</evidence>
<dbReference type="InterPro" id="IPR036812">
    <property type="entry name" value="NAD(P)_OxRdtase_dom_sf"/>
</dbReference>
<dbReference type="EMBL" id="BAABDO010000025">
    <property type="protein sequence ID" value="GAA4137834.1"/>
    <property type="molecule type" value="Genomic_DNA"/>
</dbReference>
<dbReference type="Gene3D" id="3.20.20.100">
    <property type="entry name" value="NADP-dependent oxidoreductase domain"/>
    <property type="match status" value="1"/>
</dbReference>